<feature type="domain" description="Ribonuclease H1 N-terminal" evidence="1">
    <location>
        <begin position="8"/>
        <end position="52"/>
    </location>
</feature>
<dbReference type="EMBL" id="MK285057">
    <property type="protein sequence ID" value="QDB00984.1"/>
    <property type="molecule type" value="Genomic_DNA"/>
</dbReference>
<dbReference type="RefSeq" id="WP_283698582.1">
    <property type="nucleotide sequence ID" value="NZ_CATNXL010000006.1"/>
</dbReference>
<geneLocation type="plasmid" evidence="2">
    <name>pCPT84-1</name>
</geneLocation>
<dbReference type="InterPro" id="IPR009027">
    <property type="entry name" value="Ribosomal_bL9/RNase_H1_N"/>
</dbReference>
<dbReference type="InterPro" id="IPR037056">
    <property type="entry name" value="RNase_H1_N_sf"/>
</dbReference>
<reference evidence="2" key="1">
    <citation type="journal article" date="2019" name="Pathogens">
        <title>In silico Identification of Novel Toxin Homologs and Associated Mobile Genetic Elements in Clostridium perfringens.</title>
        <authorList>
            <person name="Lacey J.A."/>
            <person name="Johanesen P.A."/>
            <person name="Lyras D."/>
            <person name="Moore R.J."/>
        </authorList>
    </citation>
    <scope>NUCLEOTIDE SEQUENCE</scope>
    <source>
        <strain evidence="2">T84</strain>
        <plasmid evidence="2">pCPT84-1</plasmid>
    </source>
</reference>
<organism evidence="2">
    <name type="scientific">Clostridium perfringens</name>
    <dbReference type="NCBI Taxonomy" id="1502"/>
    <lineage>
        <taxon>Bacteria</taxon>
        <taxon>Bacillati</taxon>
        <taxon>Bacillota</taxon>
        <taxon>Clostridia</taxon>
        <taxon>Eubacteriales</taxon>
        <taxon>Clostridiaceae</taxon>
        <taxon>Clostridium</taxon>
    </lineage>
</organism>
<dbReference type="InterPro" id="IPR011320">
    <property type="entry name" value="RNase_H1_N"/>
</dbReference>
<protein>
    <recommendedName>
        <fullName evidence="1">Ribonuclease H1 N-terminal domain-containing protein</fullName>
    </recommendedName>
</protein>
<keyword evidence="2" id="KW-0614">Plasmid</keyword>
<accession>A0A4Y5T3M2</accession>
<sequence length="114" mass="13456">MSKKKPKKFYAIKVGKDVENIIVRSWDECSKLVLGFNATYKSFYTEDEAKAYLNQSVEDIEKTKVNTSKRKKGEVFIDFSLKKDIFERFEAKCLEFGIKKEKILKLLVEEWLED</sequence>
<dbReference type="Gene3D" id="3.40.970.10">
    <property type="entry name" value="Ribonuclease H1, N-terminal domain"/>
    <property type="match status" value="1"/>
</dbReference>
<dbReference type="AlphaFoldDB" id="A0A4Y5T3M2"/>
<evidence type="ECO:0000259" key="1">
    <source>
        <dbReference type="Pfam" id="PF01693"/>
    </source>
</evidence>
<dbReference type="SUPFAM" id="SSF55658">
    <property type="entry name" value="L9 N-domain-like"/>
    <property type="match status" value="1"/>
</dbReference>
<proteinExistence type="predicted"/>
<evidence type="ECO:0000313" key="2">
    <source>
        <dbReference type="EMBL" id="QDB00984.1"/>
    </source>
</evidence>
<name>A0A4Y5T3M2_CLOPF</name>
<dbReference type="Pfam" id="PF01693">
    <property type="entry name" value="Cauli_VI"/>
    <property type="match status" value="1"/>
</dbReference>